<dbReference type="EMBL" id="LR797339">
    <property type="protein sequence ID" value="CAB4204004.1"/>
    <property type="molecule type" value="Genomic_DNA"/>
</dbReference>
<feature type="compositionally biased region" description="Low complexity" evidence="1">
    <location>
        <begin position="54"/>
        <end position="67"/>
    </location>
</feature>
<feature type="region of interest" description="Disordered" evidence="1">
    <location>
        <begin position="40"/>
        <end position="76"/>
    </location>
</feature>
<dbReference type="EMBL" id="LR797436">
    <property type="protein sequence ID" value="CAB4215927.1"/>
    <property type="molecule type" value="Genomic_DNA"/>
</dbReference>
<dbReference type="PANTHER" id="PTHR41287">
    <property type="match status" value="1"/>
</dbReference>
<sequence>MAVRTPRKVCSRCGVRKAPDAFGANGPGKLRAECRDCRNAAARKKPAAPPPVRAAPASKRAGSSAAPAPTPPPGLAELVAAGRARWHQCDGADAHPSHRAAHRAGFWTEGYRVVAFIEAVCVYPDGPKVGQIVETMIPWQRELTYQLFTLRDDGHRQYRRALVGVAKKNNKTGFASWIALYCAVDTSTTTGQIVCAAASEDQADLVFSYTKSVAEASPILKELTGGDTGSRACLRFEREIQVVGMPMKSLKRLAVGGGNLDGRPIYVAIEDELHEWLTPKSIQTHTVLNRGTILNPDSIVVMITTAGADPESIEATLYEYGKKLESGEIEDETFLFVWYEAPETASGAFVGRGPYERAEGEPIDYRSLEGFLAANPSEGFTVTYARYLEDLKDPTMSEGIARRYHLNQHTTGSEPWLPESRSWDSWAVPELVIRPGTTDRTVRTVASIDASTKWDSTAISWWEIARDDELPDVDEELELDLEEGEQEDQGPRLALPRNVRVRSKSRVWERPRDPMTGQPVATWNVPLEELEHHLYAMHFGTARREAWTLDGACRCCGEVFEPLHLEAIGYDPAFLDLQVNSMWRPAGLPMVEIPQTDQRMVAGFQALITLLAQDRLEHDGNPAVKRHVGNAIARDALRTRGRRLDRPKTSVRRPIDAASTLVMNAYLALQAATAKPGKPKFYAFGGAE</sequence>
<evidence type="ECO:0000313" key="8">
    <source>
        <dbReference type="EMBL" id="CAB4215927.1"/>
    </source>
</evidence>
<protein>
    <submittedName>
        <fullName evidence="5">Terminase large subunit, Lambdalikevirus-type</fullName>
    </submittedName>
</protein>
<dbReference type="Gene3D" id="3.40.50.300">
    <property type="entry name" value="P-loop containing nucleotide triphosphate hydrolases"/>
    <property type="match status" value="1"/>
</dbReference>
<feature type="domain" description="Terminase large subunit-like ATPase" evidence="2">
    <location>
        <begin position="138"/>
        <end position="322"/>
    </location>
</feature>
<evidence type="ECO:0000313" key="5">
    <source>
        <dbReference type="EMBL" id="CAB4173385.1"/>
    </source>
</evidence>
<accession>A0A6J5PVY0</accession>
<evidence type="ECO:0000313" key="4">
    <source>
        <dbReference type="EMBL" id="CAB4166861.1"/>
    </source>
</evidence>
<gene>
    <name evidence="6" type="ORF">UFOVP1023_55</name>
    <name evidence="7" type="ORF">UFOVP1383_22</name>
    <name evidence="8" type="ORF">UFOVP1477_26</name>
    <name evidence="4" type="ORF">UFOVP848_19</name>
    <name evidence="5" type="ORF">UFOVP945_46</name>
</gene>
<proteinExistence type="predicted"/>
<organism evidence="5">
    <name type="scientific">uncultured Caudovirales phage</name>
    <dbReference type="NCBI Taxonomy" id="2100421"/>
    <lineage>
        <taxon>Viruses</taxon>
        <taxon>Duplodnaviria</taxon>
        <taxon>Heunggongvirae</taxon>
        <taxon>Uroviricota</taxon>
        <taxon>Caudoviricetes</taxon>
        <taxon>Peduoviridae</taxon>
        <taxon>Maltschvirus</taxon>
        <taxon>Maltschvirus maltsch</taxon>
    </lineage>
</organism>
<reference evidence="5" key="1">
    <citation type="submission" date="2020-05" db="EMBL/GenBank/DDBJ databases">
        <authorList>
            <person name="Chiriac C."/>
            <person name="Salcher M."/>
            <person name="Ghai R."/>
            <person name="Kavagutti S V."/>
        </authorList>
    </citation>
    <scope>NUCLEOTIDE SEQUENCE</scope>
</reference>
<dbReference type="EMBL" id="LR796892">
    <property type="protein sequence ID" value="CAB4173385.1"/>
    <property type="molecule type" value="Genomic_DNA"/>
</dbReference>
<name>A0A6J5PVY0_9CAUD</name>
<dbReference type="EMBL" id="LR796797">
    <property type="protein sequence ID" value="CAB4166861.1"/>
    <property type="molecule type" value="Genomic_DNA"/>
</dbReference>
<dbReference type="InterPro" id="IPR005021">
    <property type="entry name" value="Terminase_largesu-like"/>
</dbReference>
<evidence type="ECO:0000313" key="6">
    <source>
        <dbReference type="EMBL" id="CAB4179703.1"/>
    </source>
</evidence>
<dbReference type="EMBL" id="LR796982">
    <property type="protein sequence ID" value="CAB4179703.1"/>
    <property type="molecule type" value="Genomic_DNA"/>
</dbReference>
<dbReference type="InterPro" id="IPR027417">
    <property type="entry name" value="P-loop_NTPase"/>
</dbReference>
<dbReference type="InterPro" id="IPR046461">
    <property type="entry name" value="TerL_ATPase"/>
</dbReference>
<evidence type="ECO:0000259" key="3">
    <source>
        <dbReference type="Pfam" id="PF20441"/>
    </source>
</evidence>
<dbReference type="InterPro" id="IPR046462">
    <property type="entry name" value="TerL_nuclease"/>
</dbReference>
<dbReference type="PANTHER" id="PTHR41287:SF1">
    <property type="entry name" value="PROTEIN YMFN"/>
    <property type="match status" value="1"/>
</dbReference>
<dbReference type="GO" id="GO:0004519">
    <property type="term" value="F:endonuclease activity"/>
    <property type="evidence" value="ECO:0007669"/>
    <property type="project" value="InterPro"/>
</dbReference>
<evidence type="ECO:0000259" key="2">
    <source>
        <dbReference type="Pfam" id="PF03354"/>
    </source>
</evidence>
<feature type="domain" description="Terminase large subunit-like endonuclease" evidence="3">
    <location>
        <begin position="563"/>
        <end position="664"/>
    </location>
</feature>
<dbReference type="Pfam" id="PF03354">
    <property type="entry name" value="TerL_ATPase"/>
    <property type="match status" value="1"/>
</dbReference>
<evidence type="ECO:0000313" key="7">
    <source>
        <dbReference type="EMBL" id="CAB4204004.1"/>
    </source>
</evidence>
<evidence type="ECO:0000256" key="1">
    <source>
        <dbReference type="SAM" id="MobiDB-lite"/>
    </source>
</evidence>
<dbReference type="Pfam" id="PF20441">
    <property type="entry name" value="TerL_nuclease"/>
    <property type="match status" value="1"/>
</dbReference>